<accession>A0A4D7B2P0</accession>
<protein>
    <recommendedName>
        <fullName evidence="3">AP2 domain-containing protein</fullName>
    </recommendedName>
</protein>
<sequence>MEQKRIYKPYFDVNEYIGKRSNYLTVIGLAERKPDDTSWRLRCRCDCGGTIDVLPYQFKNGAVKSCGCLRNTIYTKQDGRSKHPLYGIWRQMMQRCYNEKSKIYRRYGGRGIYVCEEWHDFFKFVEWSDSIGGRPEGYTLDRRDNDGPYCPENCRWATMKTQNINKSDNIVIEYNGRTQTLVEWAKELGINWVTFHNRYVRGWSIERMMTEPVHTKPDRTAGA</sequence>
<dbReference type="AlphaFoldDB" id="A0A4D7B2P0"/>
<keyword evidence="2" id="KW-1185">Reference proteome</keyword>
<evidence type="ECO:0000313" key="1">
    <source>
        <dbReference type="EMBL" id="QCI60672.1"/>
    </source>
</evidence>
<name>A0A4D7B2P0_9FIRM</name>
<reference evidence="2" key="1">
    <citation type="submission" date="2018-12" db="EMBL/GenBank/DDBJ databases">
        <title>Dusodibacter welbiota gen. nov., sp. nov., isolated from human faeces and emended description of the Oscillibacter genus.</title>
        <authorList>
            <person name="Le Roy T."/>
            <person name="Van der Smissen P."/>
            <person name="Delzenne N."/>
            <person name="Muccioli G."/>
            <person name="Collet J.F."/>
            <person name="Cani P.D."/>
        </authorList>
    </citation>
    <scope>NUCLEOTIDE SEQUENCE [LARGE SCALE GENOMIC DNA]</scope>
    <source>
        <strain evidence="2">J115</strain>
    </source>
</reference>
<dbReference type="EMBL" id="CP034413">
    <property type="protein sequence ID" value="QCI60672.1"/>
    <property type="molecule type" value="Genomic_DNA"/>
</dbReference>
<evidence type="ECO:0008006" key="3">
    <source>
        <dbReference type="Google" id="ProtNLM"/>
    </source>
</evidence>
<dbReference type="RefSeq" id="WP_136891687.1">
    <property type="nucleotide sequence ID" value="NZ_CP034413.3"/>
</dbReference>
<dbReference type="Proteomes" id="UP000298642">
    <property type="component" value="Chromosome"/>
</dbReference>
<gene>
    <name evidence="1" type="ORF">EIO64_16880</name>
</gene>
<organism evidence="1 2">
    <name type="scientific">Dysosmobacter welbionis</name>
    <dbReference type="NCBI Taxonomy" id="2093857"/>
    <lineage>
        <taxon>Bacteria</taxon>
        <taxon>Bacillati</taxon>
        <taxon>Bacillota</taxon>
        <taxon>Clostridia</taxon>
        <taxon>Eubacteriales</taxon>
        <taxon>Oscillospiraceae</taxon>
        <taxon>Dysosmobacter</taxon>
    </lineage>
</organism>
<dbReference type="KEGG" id="obj:EIO64_16880"/>
<proteinExistence type="predicted"/>
<evidence type="ECO:0000313" key="2">
    <source>
        <dbReference type="Proteomes" id="UP000298642"/>
    </source>
</evidence>